<feature type="non-terminal residue" evidence="1">
    <location>
        <position position="1"/>
    </location>
</feature>
<organism evidence="1 2">
    <name type="scientific">Diploptera punctata</name>
    <name type="common">Pacific beetle cockroach</name>
    <dbReference type="NCBI Taxonomy" id="6984"/>
    <lineage>
        <taxon>Eukaryota</taxon>
        <taxon>Metazoa</taxon>
        <taxon>Ecdysozoa</taxon>
        <taxon>Arthropoda</taxon>
        <taxon>Hexapoda</taxon>
        <taxon>Insecta</taxon>
        <taxon>Pterygota</taxon>
        <taxon>Neoptera</taxon>
        <taxon>Polyneoptera</taxon>
        <taxon>Dictyoptera</taxon>
        <taxon>Blattodea</taxon>
        <taxon>Blaberoidea</taxon>
        <taxon>Blaberidae</taxon>
        <taxon>Diplopterinae</taxon>
        <taxon>Diploptera</taxon>
    </lineage>
</organism>
<reference evidence="1" key="2">
    <citation type="submission" date="2023-05" db="EMBL/GenBank/DDBJ databases">
        <authorList>
            <person name="Fouks B."/>
        </authorList>
    </citation>
    <scope>NUCLEOTIDE SEQUENCE</scope>
    <source>
        <strain evidence="1">Stay&amp;Tobe</strain>
        <tissue evidence="1">Testes</tissue>
    </source>
</reference>
<feature type="non-terminal residue" evidence="1">
    <location>
        <position position="84"/>
    </location>
</feature>
<dbReference type="Proteomes" id="UP001233999">
    <property type="component" value="Unassembled WGS sequence"/>
</dbReference>
<keyword evidence="2" id="KW-1185">Reference proteome</keyword>
<proteinExistence type="predicted"/>
<evidence type="ECO:0000313" key="2">
    <source>
        <dbReference type="Proteomes" id="UP001233999"/>
    </source>
</evidence>
<name>A0AAD8ES74_DIPPU</name>
<dbReference type="AlphaFoldDB" id="A0AAD8ES74"/>
<accession>A0AAD8ES74</accession>
<sequence>HQVPDSVLEYRTEFCPSFRLSNGVAFKYKGILNYRHVYEVDVDSGHPLSHDLEHVMAARCVFLIVLKLRKMCNLTFFHLSIRTE</sequence>
<gene>
    <name evidence="1" type="ORF">L9F63_000980</name>
</gene>
<evidence type="ECO:0000313" key="1">
    <source>
        <dbReference type="EMBL" id="KAJ9600868.1"/>
    </source>
</evidence>
<protein>
    <submittedName>
        <fullName evidence="1">Uncharacterized protein</fullName>
    </submittedName>
</protein>
<comment type="caution">
    <text evidence="1">The sequence shown here is derived from an EMBL/GenBank/DDBJ whole genome shotgun (WGS) entry which is preliminary data.</text>
</comment>
<dbReference type="EMBL" id="JASPKZ010000043">
    <property type="protein sequence ID" value="KAJ9600868.1"/>
    <property type="molecule type" value="Genomic_DNA"/>
</dbReference>
<reference evidence="1" key="1">
    <citation type="journal article" date="2023" name="IScience">
        <title>Live-bearing cockroach genome reveals convergent evolutionary mechanisms linked to viviparity in insects and beyond.</title>
        <authorList>
            <person name="Fouks B."/>
            <person name="Harrison M.C."/>
            <person name="Mikhailova A.A."/>
            <person name="Marchal E."/>
            <person name="English S."/>
            <person name="Carruthers M."/>
            <person name="Jennings E.C."/>
            <person name="Chiamaka E.L."/>
            <person name="Frigard R.A."/>
            <person name="Pippel M."/>
            <person name="Attardo G.M."/>
            <person name="Benoit J.B."/>
            <person name="Bornberg-Bauer E."/>
            <person name="Tobe S.S."/>
        </authorList>
    </citation>
    <scope>NUCLEOTIDE SEQUENCE</scope>
    <source>
        <strain evidence="1">Stay&amp;Tobe</strain>
    </source>
</reference>